<evidence type="ECO:0000313" key="3">
    <source>
        <dbReference type="Proteomes" id="UP000198860"/>
    </source>
</evidence>
<dbReference type="PANTHER" id="PTHR33408">
    <property type="entry name" value="TRANSPOSASE"/>
    <property type="match status" value="1"/>
</dbReference>
<dbReference type="EMBL" id="FNIZ01000005">
    <property type="protein sequence ID" value="SDO51661.1"/>
    <property type="molecule type" value="Genomic_DNA"/>
</dbReference>
<protein>
    <recommendedName>
        <fullName evidence="4">Transposase</fullName>
    </recommendedName>
</protein>
<feature type="non-terminal residue" evidence="1">
    <location>
        <position position="59"/>
    </location>
</feature>
<dbReference type="Proteomes" id="UP000198860">
    <property type="component" value="Unassembled WGS sequence"/>
</dbReference>
<dbReference type="AlphaFoldDB" id="A0A1H0K7G9"/>
<dbReference type="OrthoDB" id="2236403at2"/>
<dbReference type="STRING" id="240303.SAMN05421677_105239"/>
<evidence type="ECO:0000313" key="2">
    <source>
        <dbReference type="EMBL" id="SDP40171.1"/>
    </source>
</evidence>
<reference evidence="1" key="2">
    <citation type="submission" date="2016-10" db="EMBL/GenBank/DDBJ databases">
        <authorList>
            <person name="de Groot N.N."/>
        </authorList>
    </citation>
    <scope>NUCLEOTIDE SEQUENCE [LARGE SCALE GENOMIC DNA]</scope>
    <source>
        <strain evidence="1">CGMCC 1.3703</strain>
    </source>
</reference>
<keyword evidence="3" id="KW-1185">Reference proteome</keyword>
<proteinExistence type="predicted"/>
<dbReference type="EMBL" id="FNIZ01000018">
    <property type="protein sequence ID" value="SDP40171.1"/>
    <property type="molecule type" value="Genomic_DNA"/>
</dbReference>
<reference evidence="3" key="1">
    <citation type="submission" date="2016-10" db="EMBL/GenBank/DDBJ databases">
        <authorList>
            <person name="Varghese N."/>
            <person name="Submissions S."/>
        </authorList>
    </citation>
    <scope>NUCLEOTIDE SEQUENCE [LARGE SCALE GENOMIC DNA]</scope>
    <source>
        <strain evidence="3">CGMCC 1.3703</strain>
    </source>
</reference>
<dbReference type="PANTHER" id="PTHR33408:SF2">
    <property type="entry name" value="TRANSPOSASE DDE DOMAIN-CONTAINING PROTEIN"/>
    <property type="match status" value="1"/>
</dbReference>
<name>A0A1H0K7G9_HALAD</name>
<sequence>MFKNYNMNQVVLPMDVEMKLQENDIAYSVHELVESIPDEDFSCFMRDTGCPAYHPRMMM</sequence>
<accession>A0A1H0K7G9</accession>
<evidence type="ECO:0000313" key="1">
    <source>
        <dbReference type="EMBL" id="SDO51661.1"/>
    </source>
</evidence>
<organism evidence="1 3">
    <name type="scientific">Halobacillus aidingensis</name>
    <dbReference type="NCBI Taxonomy" id="240303"/>
    <lineage>
        <taxon>Bacteria</taxon>
        <taxon>Bacillati</taxon>
        <taxon>Bacillota</taxon>
        <taxon>Bacilli</taxon>
        <taxon>Bacillales</taxon>
        <taxon>Bacillaceae</taxon>
        <taxon>Halobacillus</taxon>
    </lineage>
</organism>
<evidence type="ECO:0008006" key="4">
    <source>
        <dbReference type="Google" id="ProtNLM"/>
    </source>
</evidence>
<gene>
    <name evidence="1" type="ORF">SAMN05421677_105239</name>
    <name evidence="2" type="ORF">SAMN05421677_1181</name>
</gene>